<keyword evidence="5" id="KW-1185">Reference proteome</keyword>
<dbReference type="GO" id="GO:0005615">
    <property type="term" value="C:extracellular space"/>
    <property type="evidence" value="ECO:0007669"/>
    <property type="project" value="TreeGrafter"/>
</dbReference>
<protein>
    <submittedName>
        <fullName evidence="4">Uncharacterized protein</fullName>
    </submittedName>
</protein>
<dbReference type="AlphaFoldDB" id="T1GHU5"/>
<dbReference type="HOGENOM" id="CLU_075165_6_0_1"/>
<dbReference type="PROSITE" id="PS51155">
    <property type="entry name" value="CHIT_BIND_RR_2"/>
    <property type="match status" value="1"/>
</dbReference>
<reference evidence="4" key="2">
    <citation type="submission" date="2015-06" db="UniProtKB">
        <authorList>
            <consortium name="EnsemblMetazoa"/>
        </authorList>
    </citation>
    <scope>IDENTIFICATION</scope>
</reference>
<feature type="compositionally biased region" description="Polar residues" evidence="3">
    <location>
        <begin position="48"/>
        <end position="67"/>
    </location>
</feature>
<dbReference type="EMBL" id="CAQQ02030572">
    <property type="status" value="NOT_ANNOTATED_CDS"/>
    <property type="molecule type" value="Genomic_DNA"/>
</dbReference>
<evidence type="ECO:0000256" key="1">
    <source>
        <dbReference type="ARBA" id="ARBA00022460"/>
    </source>
</evidence>
<evidence type="ECO:0000256" key="3">
    <source>
        <dbReference type="SAM" id="MobiDB-lite"/>
    </source>
</evidence>
<keyword evidence="1 2" id="KW-0193">Cuticle</keyword>
<name>T1GHU5_MEGSC</name>
<dbReference type="Proteomes" id="UP000015102">
    <property type="component" value="Unassembled WGS sequence"/>
</dbReference>
<dbReference type="InterPro" id="IPR051217">
    <property type="entry name" value="Insect_Cuticle_Struc_Prot"/>
</dbReference>
<dbReference type="GO" id="GO:0042302">
    <property type="term" value="F:structural constituent of cuticle"/>
    <property type="evidence" value="ECO:0007669"/>
    <property type="project" value="UniProtKB-UniRule"/>
</dbReference>
<dbReference type="Pfam" id="PF00379">
    <property type="entry name" value="Chitin_bind_4"/>
    <property type="match status" value="1"/>
</dbReference>
<feature type="compositionally biased region" description="Gly residues" evidence="3">
    <location>
        <begin position="96"/>
        <end position="110"/>
    </location>
</feature>
<reference evidence="5" key="1">
    <citation type="submission" date="2013-02" db="EMBL/GenBank/DDBJ databases">
        <authorList>
            <person name="Hughes D."/>
        </authorList>
    </citation>
    <scope>NUCLEOTIDE SEQUENCE</scope>
    <source>
        <strain>Durham</strain>
        <strain evidence="5">NC isolate 2 -- Noor lab</strain>
    </source>
</reference>
<dbReference type="EnsemblMetazoa" id="MESCA003007-RA">
    <property type="protein sequence ID" value="MESCA003007-PA"/>
    <property type="gene ID" value="MESCA003007"/>
</dbReference>
<organism evidence="4 5">
    <name type="scientific">Megaselia scalaris</name>
    <name type="common">Humpbacked fly</name>
    <name type="synonym">Phora scalaris</name>
    <dbReference type="NCBI Taxonomy" id="36166"/>
    <lineage>
        <taxon>Eukaryota</taxon>
        <taxon>Metazoa</taxon>
        <taxon>Ecdysozoa</taxon>
        <taxon>Arthropoda</taxon>
        <taxon>Hexapoda</taxon>
        <taxon>Insecta</taxon>
        <taxon>Pterygota</taxon>
        <taxon>Neoptera</taxon>
        <taxon>Endopterygota</taxon>
        <taxon>Diptera</taxon>
        <taxon>Brachycera</taxon>
        <taxon>Muscomorpha</taxon>
        <taxon>Platypezoidea</taxon>
        <taxon>Phoridae</taxon>
        <taxon>Megaseliini</taxon>
        <taxon>Megaselia</taxon>
    </lineage>
</organism>
<feature type="region of interest" description="Disordered" evidence="3">
    <location>
        <begin position="88"/>
        <end position="110"/>
    </location>
</feature>
<dbReference type="GO" id="GO:0031012">
    <property type="term" value="C:extracellular matrix"/>
    <property type="evidence" value="ECO:0007669"/>
    <property type="project" value="TreeGrafter"/>
</dbReference>
<dbReference type="STRING" id="36166.T1GHU5"/>
<dbReference type="PANTHER" id="PTHR12236:SF79">
    <property type="entry name" value="CUTICULAR PROTEIN 50CB-RELATED"/>
    <property type="match status" value="1"/>
</dbReference>
<dbReference type="PANTHER" id="PTHR12236">
    <property type="entry name" value="STRUCTURAL CONTITUENT OF CUTICLE"/>
    <property type="match status" value="1"/>
</dbReference>
<dbReference type="InterPro" id="IPR000618">
    <property type="entry name" value="Insect_cuticle"/>
</dbReference>
<accession>T1GHU5</accession>
<evidence type="ECO:0000256" key="2">
    <source>
        <dbReference type="PROSITE-ProRule" id="PRU00497"/>
    </source>
</evidence>
<evidence type="ECO:0000313" key="5">
    <source>
        <dbReference type="Proteomes" id="UP000015102"/>
    </source>
</evidence>
<proteinExistence type="predicted"/>
<evidence type="ECO:0000313" key="4">
    <source>
        <dbReference type="EnsemblMetazoa" id="MESCA003007-PA"/>
    </source>
</evidence>
<sequence>MPFELLHLSPPGRPSPPGGRPAPPRPRGEPGPNDVHEPGMPFDFQYAVNDQPTSNDYSHKANSNGDVTTGEYRVQMPDGRTQIVNYEGEAQFPQGPTGGGRPGTGGGYKY</sequence>
<feature type="region of interest" description="Disordered" evidence="3">
    <location>
        <begin position="1"/>
        <end position="72"/>
    </location>
</feature>
<feature type="compositionally biased region" description="Pro residues" evidence="3">
    <location>
        <begin position="11"/>
        <end position="25"/>
    </location>
</feature>